<evidence type="ECO:0000313" key="2">
    <source>
        <dbReference type="Proteomes" id="UP001217838"/>
    </source>
</evidence>
<proteinExistence type="predicted"/>
<dbReference type="Proteomes" id="UP001217838">
    <property type="component" value="Unassembled WGS sequence"/>
</dbReference>
<reference evidence="1 2" key="1">
    <citation type="submission" date="2022-11" db="EMBL/GenBank/DDBJ databases">
        <title>Minimal conservation of predation-associated metabolite biosynthetic gene clusters underscores biosynthetic potential of Myxococcota including descriptions for ten novel species: Archangium lansinium sp. nov., Myxococcus landrumus sp. nov., Nannocystis bai.</title>
        <authorList>
            <person name="Ahearne A."/>
            <person name="Stevens C."/>
            <person name="Dowd S."/>
        </authorList>
    </citation>
    <scope>NUCLEOTIDE SEQUENCE [LARGE SCALE GENOMIC DNA]</scope>
    <source>
        <strain evidence="1 2">NCELM</strain>
    </source>
</reference>
<gene>
    <name evidence="1" type="ORF">POL58_30605</name>
</gene>
<keyword evidence="2" id="KW-1185">Reference proteome</keyword>
<accession>A0ABT5BEL1</accession>
<dbReference type="EMBL" id="JAQNDN010000019">
    <property type="protein sequence ID" value="MDC0672138.1"/>
    <property type="molecule type" value="Genomic_DNA"/>
</dbReference>
<dbReference type="RefSeq" id="WP_272003404.1">
    <property type="nucleotide sequence ID" value="NZ_JAQNDN010000019.1"/>
</dbReference>
<organism evidence="1 2">
    <name type="scientific">Nannocystis radixulma</name>
    <dbReference type="NCBI Taxonomy" id="2995305"/>
    <lineage>
        <taxon>Bacteria</taxon>
        <taxon>Pseudomonadati</taxon>
        <taxon>Myxococcota</taxon>
        <taxon>Polyangia</taxon>
        <taxon>Nannocystales</taxon>
        <taxon>Nannocystaceae</taxon>
        <taxon>Nannocystis</taxon>
    </lineage>
</organism>
<sequence length="127" mass="13735">MRGLAREHLAELRDLSIAPEVMAAVREGRVIPRSAAWLLVKLGITTETLIAWLGCGDESERAMAIEAAYLMADTEERFGDRGLATATRAALRAGADLDLRSARQKLDRYLADALGAEPDDSQSPGPE</sequence>
<name>A0ABT5BEL1_9BACT</name>
<evidence type="ECO:0000313" key="1">
    <source>
        <dbReference type="EMBL" id="MDC0672138.1"/>
    </source>
</evidence>
<comment type="caution">
    <text evidence="1">The sequence shown here is derived from an EMBL/GenBank/DDBJ whole genome shotgun (WGS) entry which is preliminary data.</text>
</comment>
<protein>
    <submittedName>
        <fullName evidence="1">Uncharacterized protein</fullName>
    </submittedName>
</protein>